<dbReference type="AlphaFoldDB" id="A0A2R8BU54"/>
<dbReference type="EMBL" id="ONZF01000002">
    <property type="protein sequence ID" value="SPJ23665.1"/>
    <property type="molecule type" value="Genomic_DNA"/>
</dbReference>
<evidence type="ECO:0000256" key="2">
    <source>
        <dbReference type="ARBA" id="ARBA00022801"/>
    </source>
</evidence>
<dbReference type="OrthoDB" id="148966at2"/>
<evidence type="ECO:0000256" key="1">
    <source>
        <dbReference type="ARBA" id="ARBA00022723"/>
    </source>
</evidence>
<evidence type="ECO:0000313" key="5">
    <source>
        <dbReference type="Proteomes" id="UP000244912"/>
    </source>
</evidence>
<dbReference type="Proteomes" id="UP000244912">
    <property type="component" value="Unassembled WGS sequence"/>
</dbReference>
<dbReference type="InterPro" id="IPR051400">
    <property type="entry name" value="HAD-like_hydrolase"/>
</dbReference>
<accession>A0A2R8BU54</accession>
<keyword evidence="2" id="KW-0378">Hydrolase</keyword>
<dbReference type="InterPro" id="IPR036412">
    <property type="entry name" value="HAD-like_sf"/>
</dbReference>
<dbReference type="Pfam" id="PF00702">
    <property type="entry name" value="Hydrolase"/>
    <property type="match status" value="1"/>
</dbReference>
<dbReference type="Gene3D" id="3.40.50.1000">
    <property type="entry name" value="HAD superfamily/HAD-like"/>
    <property type="match status" value="1"/>
</dbReference>
<dbReference type="PANTHER" id="PTHR46470">
    <property type="entry name" value="N-ACYLNEURAMINATE-9-PHOSPHATASE"/>
    <property type="match status" value="1"/>
</dbReference>
<keyword evidence="3" id="KW-0460">Magnesium</keyword>
<dbReference type="GO" id="GO:0016791">
    <property type="term" value="F:phosphatase activity"/>
    <property type="evidence" value="ECO:0007669"/>
    <property type="project" value="TreeGrafter"/>
</dbReference>
<dbReference type="RefSeq" id="WP_108893476.1">
    <property type="nucleotide sequence ID" value="NZ_ONZF01000002.1"/>
</dbReference>
<keyword evidence="1" id="KW-0479">Metal-binding</keyword>
<evidence type="ECO:0000256" key="3">
    <source>
        <dbReference type="ARBA" id="ARBA00022842"/>
    </source>
</evidence>
<dbReference type="GO" id="GO:0046872">
    <property type="term" value="F:metal ion binding"/>
    <property type="evidence" value="ECO:0007669"/>
    <property type="project" value="UniProtKB-KW"/>
</dbReference>
<evidence type="ECO:0008006" key="6">
    <source>
        <dbReference type="Google" id="ProtNLM"/>
    </source>
</evidence>
<dbReference type="PANTHER" id="PTHR46470:SF2">
    <property type="entry name" value="GLYCERALDEHYDE 3-PHOSPHATE PHOSPHATASE"/>
    <property type="match status" value="1"/>
</dbReference>
<organism evidence="4 5">
    <name type="scientific">Palleronia abyssalis</name>
    <dbReference type="NCBI Taxonomy" id="1501240"/>
    <lineage>
        <taxon>Bacteria</taxon>
        <taxon>Pseudomonadati</taxon>
        <taxon>Pseudomonadota</taxon>
        <taxon>Alphaproteobacteria</taxon>
        <taxon>Rhodobacterales</taxon>
        <taxon>Roseobacteraceae</taxon>
        <taxon>Palleronia</taxon>
    </lineage>
</organism>
<sequence length="235" mass="26039">MTFVVFDLDDTLYLERDFVFSGYRAVGNRARDHHGIDGLEEACRSVFAAGERQRVFDEAFLRLSVVPEADLIGDMVETYRGHTPQIALQADADRALQRYAGRCGLISDGPAATQGAKLSALNLEDRLSPILLTGALGQNFGKPSPMAFELMEEATGLTGRALTYVADNPIKDFITPRRMGWQTVMIARPQRIHRSPPPTADHDAAHRIPLLDALDECVTWPEPARKWHGGRLASR</sequence>
<dbReference type="Gene3D" id="1.10.150.520">
    <property type="match status" value="1"/>
</dbReference>
<gene>
    <name evidence="4" type="ORF">PAA8504_01478</name>
</gene>
<protein>
    <recommendedName>
        <fullName evidence="6">Phosphoglycolate phosphatase</fullName>
    </recommendedName>
</protein>
<reference evidence="4 5" key="1">
    <citation type="submission" date="2018-03" db="EMBL/GenBank/DDBJ databases">
        <authorList>
            <person name="Keele B.F."/>
        </authorList>
    </citation>
    <scope>NUCLEOTIDE SEQUENCE [LARGE SCALE GENOMIC DNA]</scope>
    <source>
        <strain evidence="4 5">CECT 8504</strain>
    </source>
</reference>
<dbReference type="SUPFAM" id="SSF56784">
    <property type="entry name" value="HAD-like"/>
    <property type="match status" value="1"/>
</dbReference>
<proteinExistence type="predicted"/>
<dbReference type="InterPro" id="IPR023214">
    <property type="entry name" value="HAD_sf"/>
</dbReference>
<name>A0A2R8BU54_9RHOB</name>
<evidence type="ECO:0000313" key="4">
    <source>
        <dbReference type="EMBL" id="SPJ23665.1"/>
    </source>
</evidence>
<keyword evidence="5" id="KW-1185">Reference proteome</keyword>